<keyword evidence="10" id="KW-0456">Lyase</keyword>
<keyword evidence="4 6" id="KW-0274">FAD</keyword>
<keyword evidence="3 6" id="KW-0285">Flavoprotein</keyword>
<comment type="similarity">
    <text evidence="8">Belongs to the DNA photolyase family.</text>
</comment>
<dbReference type="Pfam" id="PF03441">
    <property type="entry name" value="FAD_binding_7"/>
    <property type="match status" value="1"/>
</dbReference>
<dbReference type="SUPFAM" id="SSF52425">
    <property type="entry name" value="Cryptochrome/photolyase, N-terminal domain"/>
    <property type="match status" value="1"/>
</dbReference>
<dbReference type="RefSeq" id="WP_130551974.1">
    <property type="nucleotide sequence ID" value="NZ_SHMC01000005.1"/>
</dbReference>
<dbReference type="Gene3D" id="1.10.579.10">
    <property type="entry name" value="DNA Cyclobutane Dipyrimidine Photolyase, subunit A, domain 3"/>
    <property type="match status" value="1"/>
</dbReference>
<dbReference type="Proteomes" id="UP000292627">
    <property type="component" value="Unassembled WGS sequence"/>
</dbReference>
<dbReference type="PROSITE" id="PS00394">
    <property type="entry name" value="DNA_PHOTOLYASES_1_1"/>
    <property type="match status" value="1"/>
</dbReference>
<dbReference type="GO" id="GO:0003904">
    <property type="term" value="F:deoxyribodipyrimidine photo-lyase activity"/>
    <property type="evidence" value="ECO:0007669"/>
    <property type="project" value="TreeGrafter"/>
</dbReference>
<dbReference type="InterPro" id="IPR036134">
    <property type="entry name" value="Crypto/Photolyase_FAD-like_sf"/>
</dbReference>
<comment type="cofactor">
    <cofactor evidence="6">
        <name>FAD</name>
        <dbReference type="ChEBI" id="CHEBI:57692"/>
    </cofactor>
    <text evidence="6">Binds 1 FAD per subunit.</text>
</comment>
<comment type="similarity">
    <text evidence="2">Belongs to the DNA photolyase class-1 family.</text>
</comment>
<dbReference type="GO" id="GO:0071949">
    <property type="term" value="F:FAD binding"/>
    <property type="evidence" value="ECO:0007669"/>
    <property type="project" value="TreeGrafter"/>
</dbReference>
<feature type="site" description="Electron transfer via tryptophanyl radical" evidence="7">
    <location>
        <position position="306"/>
    </location>
</feature>
<dbReference type="Gene3D" id="1.25.40.80">
    <property type="match status" value="1"/>
</dbReference>
<reference evidence="10 11" key="1">
    <citation type="submission" date="2019-02" db="EMBL/GenBank/DDBJ databases">
        <title>WGS of Pseudoxanthomonas species novum from clinical isolates.</title>
        <authorList>
            <person name="Bernier A.-M."/>
            <person name="Bernard K."/>
            <person name="Vachon A."/>
        </authorList>
    </citation>
    <scope>NUCLEOTIDE SEQUENCE [LARGE SCALE GENOMIC DNA]</scope>
    <source>
        <strain evidence="10 11">NML171200</strain>
    </source>
</reference>
<feature type="site" description="Electron transfer via tryptophanyl radical" evidence="7">
    <location>
        <position position="383"/>
    </location>
</feature>
<proteinExistence type="inferred from homology"/>
<comment type="caution">
    <text evidence="10">The sequence shown here is derived from an EMBL/GenBank/DDBJ whole genome shotgun (WGS) entry which is preliminary data.</text>
</comment>
<feature type="binding site" evidence="6">
    <location>
        <begin position="373"/>
        <end position="375"/>
    </location>
    <ligand>
        <name>FAD</name>
        <dbReference type="ChEBI" id="CHEBI:57692"/>
    </ligand>
</feature>
<feature type="binding site" evidence="6">
    <location>
        <position position="224"/>
    </location>
    <ligand>
        <name>FAD</name>
        <dbReference type="ChEBI" id="CHEBI:57692"/>
    </ligand>
</feature>
<dbReference type="InterPro" id="IPR018394">
    <property type="entry name" value="DNA_photolyase_1_CS_C"/>
</dbReference>
<dbReference type="GO" id="GO:0006139">
    <property type="term" value="P:nucleobase-containing compound metabolic process"/>
    <property type="evidence" value="ECO:0007669"/>
    <property type="project" value="UniProtKB-ARBA"/>
</dbReference>
<dbReference type="Pfam" id="PF00875">
    <property type="entry name" value="DNA_photolyase"/>
    <property type="match status" value="1"/>
</dbReference>
<feature type="domain" description="Photolyase/cryptochrome alpha/beta" evidence="9">
    <location>
        <begin position="2"/>
        <end position="131"/>
    </location>
</feature>
<keyword evidence="5 8" id="KW-0157">Chromophore</keyword>
<dbReference type="EMBL" id="SHMC01000005">
    <property type="protein sequence ID" value="TAA23645.1"/>
    <property type="molecule type" value="Genomic_DNA"/>
</dbReference>
<evidence type="ECO:0000256" key="8">
    <source>
        <dbReference type="RuleBase" id="RU004182"/>
    </source>
</evidence>
<comment type="cofactor">
    <cofactor evidence="1">
        <name>(6R)-5,10-methylene-5,6,7,8-tetrahydrofolate</name>
        <dbReference type="ChEBI" id="CHEBI:15636"/>
    </cofactor>
</comment>
<evidence type="ECO:0000256" key="4">
    <source>
        <dbReference type="ARBA" id="ARBA00022827"/>
    </source>
</evidence>
<dbReference type="PANTHER" id="PTHR11455:SF9">
    <property type="entry name" value="CRYPTOCHROME CIRCADIAN CLOCK 5 ISOFORM X1"/>
    <property type="match status" value="1"/>
</dbReference>
<accession>A0A4Q8L6R3</accession>
<dbReference type="GO" id="GO:0003677">
    <property type="term" value="F:DNA binding"/>
    <property type="evidence" value="ECO:0007669"/>
    <property type="project" value="TreeGrafter"/>
</dbReference>
<evidence type="ECO:0000313" key="11">
    <source>
        <dbReference type="Proteomes" id="UP000292627"/>
    </source>
</evidence>
<evidence type="ECO:0000313" key="10">
    <source>
        <dbReference type="EMBL" id="TAA23645.1"/>
    </source>
</evidence>
<feature type="binding site" evidence="6">
    <location>
        <begin position="236"/>
        <end position="240"/>
    </location>
    <ligand>
        <name>FAD</name>
        <dbReference type="ChEBI" id="CHEBI:57692"/>
    </ligand>
</feature>
<protein>
    <submittedName>
        <fullName evidence="10">Deoxyribodipyrimidine photo-lyase</fullName>
    </submittedName>
</protein>
<dbReference type="InterPro" id="IPR036155">
    <property type="entry name" value="Crypto/Photolyase_N_sf"/>
</dbReference>
<dbReference type="InterPro" id="IPR005101">
    <property type="entry name" value="Cryptochr/Photolyase_FAD-bd"/>
</dbReference>
<evidence type="ECO:0000256" key="7">
    <source>
        <dbReference type="PIRSR" id="PIRSR602081-2"/>
    </source>
</evidence>
<evidence type="ECO:0000256" key="3">
    <source>
        <dbReference type="ARBA" id="ARBA00022630"/>
    </source>
</evidence>
<dbReference type="InterPro" id="IPR002081">
    <property type="entry name" value="Cryptochrome/DNA_photolyase_1"/>
</dbReference>
<dbReference type="InterPro" id="IPR014729">
    <property type="entry name" value="Rossmann-like_a/b/a_fold"/>
</dbReference>
<dbReference type="OrthoDB" id="9772484at2"/>
<dbReference type="InterPro" id="IPR006050">
    <property type="entry name" value="DNA_photolyase_N"/>
</dbReference>
<dbReference type="PRINTS" id="PR00147">
    <property type="entry name" value="DNAPHOTLYASE"/>
</dbReference>
<dbReference type="PANTHER" id="PTHR11455">
    <property type="entry name" value="CRYPTOCHROME"/>
    <property type="match status" value="1"/>
</dbReference>
<dbReference type="Gene3D" id="3.40.50.620">
    <property type="entry name" value="HUPs"/>
    <property type="match status" value="1"/>
</dbReference>
<dbReference type="PROSITE" id="PS51645">
    <property type="entry name" value="PHR_CRY_ALPHA_BETA"/>
    <property type="match status" value="1"/>
</dbReference>
<name>A0A4Q8L6R3_9GAMM</name>
<dbReference type="AlphaFoldDB" id="A0A4Q8L6R3"/>
<evidence type="ECO:0000259" key="9">
    <source>
        <dbReference type="PROSITE" id="PS51645"/>
    </source>
</evidence>
<feature type="binding site" evidence="6">
    <location>
        <position position="272"/>
    </location>
    <ligand>
        <name>FAD</name>
        <dbReference type="ChEBI" id="CHEBI:57692"/>
    </ligand>
</feature>
<evidence type="ECO:0000256" key="5">
    <source>
        <dbReference type="ARBA" id="ARBA00022991"/>
    </source>
</evidence>
<dbReference type="SUPFAM" id="SSF48173">
    <property type="entry name" value="Cryptochrome/photolyase FAD-binding domain"/>
    <property type="match status" value="1"/>
</dbReference>
<gene>
    <name evidence="10" type="ORF">EA660_13525</name>
</gene>
<evidence type="ECO:0000256" key="1">
    <source>
        <dbReference type="ARBA" id="ARBA00001932"/>
    </source>
</evidence>
<evidence type="ECO:0000256" key="6">
    <source>
        <dbReference type="PIRSR" id="PIRSR602081-1"/>
    </source>
</evidence>
<feature type="site" description="Electron transfer via tryptophanyl radical" evidence="7">
    <location>
        <position position="360"/>
    </location>
</feature>
<dbReference type="GO" id="GO:0006950">
    <property type="term" value="P:response to stress"/>
    <property type="evidence" value="ECO:0007669"/>
    <property type="project" value="UniProtKB-ARBA"/>
</dbReference>
<organism evidence="10 11">
    <name type="scientific">Pseudoxanthomonas winnipegensis</name>
    <dbReference type="NCBI Taxonomy" id="2480810"/>
    <lineage>
        <taxon>Bacteria</taxon>
        <taxon>Pseudomonadati</taxon>
        <taxon>Pseudomonadota</taxon>
        <taxon>Gammaproteobacteria</taxon>
        <taxon>Lysobacterales</taxon>
        <taxon>Lysobacteraceae</taxon>
        <taxon>Pseudoxanthomonas</taxon>
    </lineage>
</organism>
<evidence type="ECO:0000256" key="2">
    <source>
        <dbReference type="ARBA" id="ARBA00005862"/>
    </source>
</evidence>
<sequence>MPAALVWFRNDLRLADNPALHMALEAGFDPVPVYIHAPHEEGRWAPGAASNAWRHRSLKALSADLHARGSRLVVRQGDSSRVLEALIAQSGAQALFWNRKYEPVTQPRDAAIKQALKDQGFDARSCNAALLAEPWDVAAKSGGPYKVFTPYYRSVLAALPRRALQDAPRTLPPVPAGIGSEGVDALGLKPRLGWDAGFWAQHQPGEAGAHEALEVFVDGALSGYLDQRDLPDRTGTSQLSPHLHFGEIAPWRVVARLEQVHSARLERDIDGFIRQLVWREFAYHLMHHFPHTIEDNLNPRFDGFRWARADASRMQAWQRGLTGVPIVDAGMRQLWQTGVMHNRVRLLVASYLTKHLRVHWLEGARWFWDTLIDADLANNTLGWQWVAGTGADASPYFRIFNPVTQAQKFDPKARYITRWVPELEALPLQARFAPWESPDLLERLAPDYPRQPLVDLSEGREAALAAYAATR</sequence>
<dbReference type="GO" id="GO:0009416">
    <property type="term" value="P:response to light stimulus"/>
    <property type="evidence" value="ECO:0007669"/>
    <property type="project" value="TreeGrafter"/>
</dbReference>